<feature type="compositionally biased region" description="Basic and acidic residues" evidence="1">
    <location>
        <begin position="1"/>
        <end position="10"/>
    </location>
</feature>
<dbReference type="Proteomes" id="UP000717328">
    <property type="component" value="Unassembled WGS sequence"/>
</dbReference>
<feature type="region of interest" description="Disordered" evidence="1">
    <location>
        <begin position="1"/>
        <end position="67"/>
    </location>
</feature>
<evidence type="ECO:0000313" key="2">
    <source>
        <dbReference type="EMBL" id="KAG5650310.1"/>
    </source>
</evidence>
<gene>
    <name evidence="2" type="ORF">H0H81_012665</name>
</gene>
<comment type="caution">
    <text evidence="2">The sequence shown here is derived from an EMBL/GenBank/DDBJ whole genome shotgun (WGS) entry which is preliminary data.</text>
</comment>
<accession>A0A9P7KJ16</accession>
<organism evidence="2 3">
    <name type="scientific">Sphagnurus paluster</name>
    <dbReference type="NCBI Taxonomy" id="117069"/>
    <lineage>
        <taxon>Eukaryota</taxon>
        <taxon>Fungi</taxon>
        <taxon>Dikarya</taxon>
        <taxon>Basidiomycota</taxon>
        <taxon>Agaricomycotina</taxon>
        <taxon>Agaricomycetes</taxon>
        <taxon>Agaricomycetidae</taxon>
        <taxon>Agaricales</taxon>
        <taxon>Tricholomatineae</taxon>
        <taxon>Lyophyllaceae</taxon>
        <taxon>Sphagnurus</taxon>
    </lineage>
</organism>
<name>A0A9P7KJ16_9AGAR</name>
<reference evidence="2" key="2">
    <citation type="submission" date="2021-10" db="EMBL/GenBank/DDBJ databases">
        <title>Phylogenomics reveals ancestral predisposition of the termite-cultivated fungus Termitomyces towards a domesticated lifestyle.</title>
        <authorList>
            <person name="Auxier B."/>
            <person name="Grum-Grzhimaylo A."/>
            <person name="Cardenas M.E."/>
            <person name="Lodge J.D."/>
            <person name="Laessoe T."/>
            <person name="Pedersen O."/>
            <person name="Smith M.E."/>
            <person name="Kuyper T.W."/>
            <person name="Franco-Molano E.A."/>
            <person name="Baroni T.J."/>
            <person name="Aanen D.K."/>
        </authorList>
    </citation>
    <scope>NUCLEOTIDE SEQUENCE</scope>
    <source>
        <strain evidence="2">D49</strain>
    </source>
</reference>
<sequence>MDDNEQHFDNFHWNGIPDPSDDGSDAQHNNLHHLTPPLAHCSPQRQVTPLHMPMPRPARDALSHGNGYAPPIHGNMFNILAPQKGKRPACIPGAVEQGASYIVPDVIR</sequence>
<protein>
    <submittedName>
        <fullName evidence="2">Uncharacterized protein</fullName>
    </submittedName>
</protein>
<keyword evidence="3" id="KW-1185">Reference proteome</keyword>
<dbReference type="EMBL" id="JABCKI010000485">
    <property type="protein sequence ID" value="KAG5650310.1"/>
    <property type="molecule type" value="Genomic_DNA"/>
</dbReference>
<evidence type="ECO:0000313" key="3">
    <source>
        <dbReference type="Proteomes" id="UP000717328"/>
    </source>
</evidence>
<dbReference type="AlphaFoldDB" id="A0A9P7KJ16"/>
<reference evidence="2" key="1">
    <citation type="submission" date="2021-02" db="EMBL/GenBank/DDBJ databases">
        <authorList>
            <person name="Nieuwenhuis M."/>
            <person name="Van De Peppel L.J.J."/>
        </authorList>
    </citation>
    <scope>NUCLEOTIDE SEQUENCE</scope>
    <source>
        <strain evidence="2">D49</strain>
    </source>
</reference>
<proteinExistence type="predicted"/>
<evidence type="ECO:0000256" key="1">
    <source>
        <dbReference type="SAM" id="MobiDB-lite"/>
    </source>
</evidence>